<dbReference type="GO" id="GO:0016853">
    <property type="term" value="F:isomerase activity"/>
    <property type="evidence" value="ECO:0007669"/>
    <property type="project" value="UniProtKB-KW"/>
</dbReference>
<dbReference type="InterPro" id="IPR016087">
    <property type="entry name" value="Chalcone_isomerase"/>
</dbReference>
<keyword evidence="4" id="KW-1185">Reference proteome</keyword>
<organism evidence="3 4">
    <name type="scientific">Aquimarina addita</name>
    <dbReference type="NCBI Taxonomy" id="870485"/>
    <lineage>
        <taxon>Bacteria</taxon>
        <taxon>Pseudomonadati</taxon>
        <taxon>Bacteroidota</taxon>
        <taxon>Flavobacteriia</taxon>
        <taxon>Flavobacteriales</taxon>
        <taxon>Flavobacteriaceae</taxon>
        <taxon>Aquimarina</taxon>
    </lineage>
</organism>
<dbReference type="SUPFAM" id="SSF54626">
    <property type="entry name" value="Chalcone isomerase"/>
    <property type="match status" value="1"/>
</dbReference>
<feature type="chain" id="PRO_5046727650" evidence="1">
    <location>
        <begin position="22"/>
        <end position="189"/>
    </location>
</feature>
<gene>
    <name evidence="3" type="ORF">GCM10022393_18470</name>
</gene>
<accession>A0ABP6UI19</accession>
<dbReference type="Proteomes" id="UP001500459">
    <property type="component" value="Unassembled WGS sequence"/>
</dbReference>
<dbReference type="RefSeq" id="WP_344926710.1">
    <property type="nucleotide sequence ID" value="NZ_BAABCW010000006.1"/>
</dbReference>
<dbReference type="EMBL" id="BAABCW010000006">
    <property type="protein sequence ID" value="GAA3508169.1"/>
    <property type="molecule type" value="Genomic_DNA"/>
</dbReference>
<reference evidence="4" key="1">
    <citation type="journal article" date="2019" name="Int. J. Syst. Evol. Microbiol.">
        <title>The Global Catalogue of Microorganisms (GCM) 10K type strain sequencing project: providing services to taxonomists for standard genome sequencing and annotation.</title>
        <authorList>
            <consortium name="The Broad Institute Genomics Platform"/>
            <consortium name="The Broad Institute Genome Sequencing Center for Infectious Disease"/>
            <person name="Wu L."/>
            <person name="Ma J."/>
        </authorList>
    </citation>
    <scope>NUCLEOTIDE SEQUENCE [LARGE SCALE GENOMIC DNA]</scope>
    <source>
        <strain evidence="4">JCM 17106</strain>
    </source>
</reference>
<proteinExistence type="predicted"/>
<name>A0ABP6UI19_9FLAO</name>
<evidence type="ECO:0000259" key="2">
    <source>
        <dbReference type="Pfam" id="PF16036"/>
    </source>
</evidence>
<protein>
    <submittedName>
        <fullName evidence="3">Chalcone isomerase family protein</fullName>
    </submittedName>
</protein>
<keyword evidence="3" id="KW-0413">Isomerase</keyword>
<comment type="caution">
    <text evidence="3">The sequence shown here is derived from an EMBL/GenBank/DDBJ whole genome shotgun (WGS) entry which is preliminary data.</text>
</comment>
<feature type="signal peptide" evidence="1">
    <location>
        <begin position="1"/>
        <end position="21"/>
    </location>
</feature>
<dbReference type="Gene3D" id="3.50.70.10">
    <property type="match status" value="1"/>
</dbReference>
<evidence type="ECO:0000313" key="4">
    <source>
        <dbReference type="Proteomes" id="UP001500459"/>
    </source>
</evidence>
<dbReference type="Pfam" id="PF16036">
    <property type="entry name" value="Chalcone_3"/>
    <property type="match status" value="1"/>
</dbReference>
<evidence type="ECO:0000256" key="1">
    <source>
        <dbReference type="SAM" id="SignalP"/>
    </source>
</evidence>
<dbReference type="InterPro" id="IPR036298">
    <property type="entry name" value="Chalcone_isomerase_sf"/>
</dbReference>
<sequence>MKKISLLLSLFTLLTVFSGQAQTKIGDATLPNTITFSGENLIINGAGLREKFFFDIYAGGLYLKKKSKNASEIAAADETMAIKLHILSGMMSKSKMQSALRDGFDKATNYNTKSLDKRINQFIGYMKDEIEVGQIYDLVYIKGKGMVLYKDNIEKGTIEGLDFKKALFNIWLGKKPADGGLKDEMLGDI</sequence>
<dbReference type="InterPro" id="IPR016088">
    <property type="entry name" value="Chalcone_isomerase_3-sand"/>
</dbReference>
<evidence type="ECO:0000313" key="3">
    <source>
        <dbReference type="EMBL" id="GAA3508169.1"/>
    </source>
</evidence>
<keyword evidence="1" id="KW-0732">Signal</keyword>
<feature type="domain" description="Chalcone isomerase" evidence="2">
    <location>
        <begin position="23"/>
        <end position="187"/>
    </location>
</feature>